<feature type="non-terminal residue" evidence="1">
    <location>
        <position position="1"/>
    </location>
</feature>
<sequence>HLKYINRTVNTGFYSRLREVNKDSSFSVLTEISIKIIRVNPLRGVTRRIFTADENMVAVFRA</sequence>
<accession>X1E528</accession>
<protein>
    <submittedName>
        <fullName evidence="1">Uncharacterized protein</fullName>
    </submittedName>
</protein>
<comment type="caution">
    <text evidence="1">The sequence shown here is derived from an EMBL/GenBank/DDBJ whole genome shotgun (WGS) entry which is preliminary data.</text>
</comment>
<proteinExistence type="predicted"/>
<reference evidence="1" key="1">
    <citation type="journal article" date="2014" name="Front. Microbiol.">
        <title>High frequency of phylogenetically diverse reductive dehalogenase-homologous genes in deep subseafloor sedimentary metagenomes.</title>
        <authorList>
            <person name="Kawai M."/>
            <person name="Futagami T."/>
            <person name="Toyoda A."/>
            <person name="Takaki Y."/>
            <person name="Nishi S."/>
            <person name="Hori S."/>
            <person name="Arai W."/>
            <person name="Tsubouchi T."/>
            <person name="Morono Y."/>
            <person name="Uchiyama I."/>
            <person name="Ito T."/>
            <person name="Fujiyama A."/>
            <person name="Inagaki F."/>
            <person name="Takami H."/>
        </authorList>
    </citation>
    <scope>NUCLEOTIDE SEQUENCE</scope>
    <source>
        <strain evidence="1">Expedition CK06-06</strain>
    </source>
</reference>
<name>X1E528_9ZZZZ</name>
<gene>
    <name evidence="1" type="ORF">S01H4_56670</name>
</gene>
<dbReference type="EMBL" id="BART01032864">
    <property type="protein sequence ID" value="GAH15470.1"/>
    <property type="molecule type" value="Genomic_DNA"/>
</dbReference>
<dbReference type="AlphaFoldDB" id="X1E528"/>
<organism evidence="1">
    <name type="scientific">marine sediment metagenome</name>
    <dbReference type="NCBI Taxonomy" id="412755"/>
    <lineage>
        <taxon>unclassified sequences</taxon>
        <taxon>metagenomes</taxon>
        <taxon>ecological metagenomes</taxon>
    </lineage>
</organism>
<evidence type="ECO:0000313" key="1">
    <source>
        <dbReference type="EMBL" id="GAH15470.1"/>
    </source>
</evidence>